<dbReference type="InterPro" id="IPR029058">
    <property type="entry name" value="AB_hydrolase_fold"/>
</dbReference>
<name>A0AA48GWE2_9BACT</name>
<dbReference type="Gene3D" id="3.40.50.1820">
    <property type="entry name" value="alpha/beta hydrolase"/>
    <property type="match status" value="1"/>
</dbReference>
<dbReference type="InterPro" id="IPR051044">
    <property type="entry name" value="MAG_DAG_Lipase"/>
</dbReference>
<dbReference type="EMBL" id="AP027081">
    <property type="protein sequence ID" value="BDU75645.1"/>
    <property type="molecule type" value="Genomic_DNA"/>
</dbReference>
<dbReference type="KEGG" id="msea:METESE_06030"/>
<dbReference type="Pfam" id="PF12146">
    <property type="entry name" value="Hydrolase_4"/>
    <property type="match status" value="1"/>
</dbReference>
<dbReference type="RefSeq" id="WP_316411054.1">
    <property type="nucleotide sequence ID" value="NZ_AP027081.1"/>
</dbReference>
<evidence type="ECO:0000259" key="1">
    <source>
        <dbReference type="Pfam" id="PF12146"/>
    </source>
</evidence>
<evidence type="ECO:0000313" key="3">
    <source>
        <dbReference type="Proteomes" id="UP001228113"/>
    </source>
</evidence>
<dbReference type="InterPro" id="IPR022742">
    <property type="entry name" value="Hydrolase_4"/>
</dbReference>
<sequence length="307" mass="33714">MSLNPSVLPEDLEPAFRGFLTGHGGRPLAYSRWDHPAPRGRVVLSHGYGEHGERYRHTACWLHRLGWAVTALDHQGFGRSGGIRGDAAGIQAPVADLVQLLHHERLEDARAWGERRPQLLLGHSYGGLLALLALLWHPEALDGLVLSAPAVALRPIPAPLRLLQRLLLLAAPHRPVAVKGDKTQVCSDPVLVQRYWDDPLCHHLVTAGFLAALQEGQAELLGMGAELDRPILLLEAGRDTVADPDGAEALWRAVRPDLLERHRLDAFMHEIFHDVRRPEAESLVEGWLERKFPALSGTAAPSAATLN</sequence>
<reference evidence="2" key="1">
    <citation type="journal article" date="2023" name="Int. J. Syst. Evol. Microbiol.">
        <title>Mesoterricola silvestris gen. nov., sp. nov., Mesoterricola sediminis sp. nov., Geothrix oryzae sp. nov., Geothrix edaphica sp. nov., Geothrix rubra sp. nov., and Geothrix limicola sp. nov., six novel members of Acidobacteriota isolated from soils.</title>
        <authorList>
            <person name="Itoh H."/>
            <person name="Sugisawa Y."/>
            <person name="Mise K."/>
            <person name="Xu Z."/>
            <person name="Kuniyasu M."/>
            <person name="Ushijima N."/>
            <person name="Kawano K."/>
            <person name="Kobayashi E."/>
            <person name="Shiratori Y."/>
            <person name="Masuda Y."/>
            <person name="Senoo K."/>
        </authorList>
    </citation>
    <scope>NUCLEOTIDE SEQUENCE</scope>
    <source>
        <strain evidence="2">W786</strain>
    </source>
</reference>
<dbReference type="Proteomes" id="UP001228113">
    <property type="component" value="Chromosome"/>
</dbReference>
<dbReference type="AlphaFoldDB" id="A0AA48GWE2"/>
<gene>
    <name evidence="2" type="ORF">METESE_06030</name>
</gene>
<dbReference type="SUPFAM" id="SSF53474">
    <property type="entry name" value="alpha/beta-Hydrolases"/>
    <property type="match status" value="1"/>
</dbReference>
<accession>A0AA48GWE2</accession>
<dbReference type="PRINTS" id="PR00111">
    <property type="entry name" value="ABHYDROLASE"/>
</dbReference>
<protein>
    <submittedName>
        <fullName evidence="2">Monoacylglycerol lipase</fullName>
    </submittedName>
</protein>
<proteinExistence type="predicted"/>
<dbReference type="PANTHER" id="PTHR11614">
    <property type="entry name" value="PHOSPHOLIPASE-RELATED"/>
    <property type="match status" value="1"/>
</dbReference>
<dbReference type="InterPro" id="IPR000073">
    <property type="entry name" value="AB_hydrolase_1"/>
</dbReference>
<evidence type="ECO:0000313" key="2">
    <source>
        <dbReference type="EMBL" id="BDU75645.1"/>
    </source>
</evidence>
<organism evidence="2 3">
    <name type="scientific">Mesoterricola sediminis</name>
    <dbReference type="NCBI Taxonomy" id="2927980"/>
    <lineage>
        <taxon>Bacteria</taxon>
        <taxon>Pseudomonadati</taxon>
        <taxon>Acidobacteriota</taxon>
        <taxon>Holophagae</taxon>
        <taxon>Holophagales</taxon>
        <taxon>Holophagaceae</taxon>
        <taxon>Mesoterricola</taxon>
    </lineage>
</organism>
<keyword evidence="3" id="KW-1185">Reference proteome</keyword>
<feature type="domain" description="Serine aminopeptidase S33" evidence="1">
    <location>
        <begin position="37"/>
        <end position="274"/>
    </location>
</feature>